<accession>A0A158PK84</accession>
<feature type="transmembrane region" description="Helical" evidence="1">
    <location>
        <begin position="131"/>
        <end position="150"/>
    </location>
</feature>
<reference evidence="4" key="1">
    <citation type="submission" date="2016-04" db="UniProtKB">
        <authorList>
            <consortium name="WormBaseParasite"/>
        </authorList>
    </citation>
    <scope>IDENTIFICATION</scope>
</reference>
<feature type="transmembrane region" description="Helical" evidence="1">
    <location>
        <begin position="198"/>
        <end position="221"/>
    </location>
</feature>
<keyword evidence="3" id="KW-1185">Reference proteome</keyword>
<gene>
    <name evidence="2" type="ORF">ACOC_LOCUS9732</name>
</gene>
<feature type="transmembrane region" description="Helical" evidence="1">
    <location>
        <begin position="12"/>
        <end position="31"/>
    </location>
</feature>
<dbReference type="WBParaSite" id="ACOC_0000973101-mRNA-1">
    <property type="protein sequence ID" value="ACOC_0000973101-mRNA-1"/>
    <property type="gene ID" value="ACOC_0000973101"/>
</dbReference>
<keyword evidence="1" id="KW-0812">Transmembrane</keyword>
<reference evidence="2 3" key="2">
    <citation type="submission" date="2018-11" db="EMBL/GenBank/DDBJ databases">
        <authorList>
            <consortium name="Pathogen Informatics"/>
        </authorList>
    </citation>
    <scope>NUCLEOTIDE SEQUENCE [LARGE SCALE GENOMIC DNA]</scope>
    <source>
        <strain evidence="2 3">Costa Rica</strain>
    </source>
</reference>
<dbReference type="Proteomes" id="UP000267027">
    <property type="component" value="Unassembled WGS sequence"/>
</dbReference>
<protein>
    <submittedName>
        <fullName evidence="4">GPI inositol-deacylase</fullName>
    </submittedName>
</protein>
<evidence type="ECO:0000313" key="3">
    <source>
        <dbReference type="Proteomes" id="UP000267027"/>
    </source>
</evidence>
<dbReference type="OrthoDB" id="5847779at2759"/>
<dbReference type="AlphaFoldDB" id="A0A158PK84"/>
<keyword evidence="1" id="KW-0472">Membrane</keyword>
<feature type="transmembrane region" description="Helical" evidence="1">
    <location>
        <begin position="162"/>
        <end position="186"/>
    </location>
</feature>
<dbReference type="OMA" id="NHITAFM"/>
<name>A0A158PK84_ANGCS</name>
<sequence length="222" mass="25485">MLSPAGFPQEKPFVFAQVFCALLSLLTRLLTAWHLTEKSTRGLLISDHVAAWLICECVKFCTMKGSNQDEIDKMSKRTTLWLEGKGSFYLENIFYFDAALSLLMAFTHFAFPHHILKLINSTYTLDSHHVMWCRMFGCLCLLPALCSLSARHLSPHVQTHYLASRLITQVMVLLLNIFGHWVMPIYSPNHISGFMVSGFYMSFLFSSFYQYFITNLVICCLL</sequence>
<organism evidence="4">
    <name type="scientific">Angiostrongylus costaricensis</name>
    <name type="common">Nematode worm</name>
    <dbReference type="NCBI Taxonomy" id="334426"/>
    <lineage>
        <taxon>Eukaryota</taxon>
        <taxon>Metazoa</taxon>
        <taxon>Ecdysozoa</taxon>
        <taxon>Nematoda</taxon>
        <taxon>Chromadorea</taxon>
        <taxon>Rhabditida</taxon>
        <taxon>Rhabditina</taxon>
        <taxon>Rhabditomorpha</taxon>
        <taxon>Strongyloidea</taxon>
        <taxon>Metastrongylidae</taxon>
        <taxon>Angiostrongylus</taxon>
    </lineage>
</organism>
<evidence type="ECO:0000256" key="1">
    <source>
        <dbReference type="SAM" id="Phobius"/>
    </source>
</evidence>
<dbReference type="EMBL" id="UYYA01004343">
    <property type="protein sequence ID" value="VDM61317.1"/>
    <property type="molecule type" value="Genomic_DNA"/>
</dbReference>
<evidence type="ECO:0000313" key="4">
    <source>
        <dbReference type="WBParaSite" id="ACOC_0000973101-mRNA-1"/>
    </source>
</evidence>
<proteinExistence type="predicted"/>
<feature type="transmembrane region" description="Helical" evidence="1">
    <location>
        <begin position="93"/>
        <end position="111"/>
    </location>
</feature>
<keyword evidence="1" id="KW-1133">Transmembrane helix</keyword>
<evidence type="ECO:0000313" key="2">
    <source>
        <dbReference type="EMBL" id="VDM61317.1"/>
    </source>
</evidence>